<protein>
    <submittedName>
        <fullName evidence="1">Uncharacterized protein</fullName>
    </submittedName>
</protein>
<name>A0AAU6PX83_9VIRU</name>
<proteinExistence type="predicted"/>
<reference evidence="1" key="2">
    <citation type="submission" date="2024-03" db="EMBL/GenBank/DDBJ databases">
        <authorList>
            <person name="Roux S."/>
            <person name="Duan C."/>
        </authorList>
    </citation>
    <scope>NUCLEOTIDE SEQUENCE</scope>
    <source>
        <strain evidence="1">Chiyou-1</strain>
    </source>
</reference>
<reference evidence="1" key="1">
    <citation type="journal article" date="2023" name="ISME Commun">
        <title>Diversity of Bathyarchaeia viruses in metagenomes and virus-encoded CRISPR system components.</title>
        <authorList>
            <person name="Duan C."/>
            <person name="Liu Y."/>
            <person name="Liu Y."/>
            <person name="Liu L."/>
            <person name="Cai M."/>
            <person name="Zhang R."/>
            <person name="Zeng Q."/>
            <person name="Koonin E.V."/>
            <person name="Krupovic M."/>
            <person name="Li M."/>
        </authorList>
    </citation>
    <scope>NUCLEOTIDE SEQUENCE</scope>
    <source>
        <strain evidence="1">Chiyou-1</strain>
    </source>
</reference>
<evidence type="ECO:0000313" key="1">
    <source>
        <dbReference type="EMBL" id="WYC14538.1"/>
    </source>
</evidence>
<dbReference type="EMBL" id="PP467602">
    <property type="protein sequence ID" value="WYC14538.1"/>
    <property type="molecule type" value="Genomic_DNA"/>
</dbReference>
<accession>A0AAU6PX83</accession>
<sequence length="59" mass="7072">MDEVIALVRMSGGDYALIYRIARNERKTVNDWIMSCILEKLEKLQEEWMIKQKIQVDEK</sequence>
<organism evidence="1">
    <name type="scientific">Ligamenvirales sp</name>
    <dbReference type="NCBI Taxonomy" id="2832923"/>
    <lineage>
        <taxon>Viruses</taxon>
        <taxon>Adnaviria</taxon>
        <taxon>Zilligvirae</taxon>
        <taxon>Taleaviricota</taxon>
        <taxon>Tokiviricetes</taxon>
        <taxon>Ligamenvirales</taxon>
    </lineage>
</organism>